<accession>A0ACB9K900</accession>
<evidence type="ECO:0000313" key="2">
    <source>
        <dbReference type="Proteomes" id="UP001056120"/>
    </source>
</evidence>
<sequence length="259" mass="29596">MRANPKPYSYSTSRNSFFIPLELHLLESLLIDDTCAKRCRNLLQISIPPQACRYLGGKRSGAALRFNFIAIIVPTTAIQFQLNFIGCFTSQFYRFSTQSDYVSNDTGVAMAVSITTRASSFVLLVQFDFRIVGEEEKRKRDAEEMGDAMKSKENRTLDLKREMDILSALDEMKSMKMQYVYVLQSRHAHVSVDSMLEALQRSTPLIVDDELDDDDNTTKFSVVKKSSVSKRQDRKEEEKSRQSNGLESLCKQYDSSDIK</sequence>
<reference evidence="1 2" key="2">
    <citation type="journal article" date="2022" name="Mol. Ecol. Resour.">
        <title>The genomes of chicory, endive, great burdock and yacon provide insights into Asteraceae paleo-polyploidization history and plant inulin production.</title>
        <authorList>
            <person name="Fan W."/>
            <person name="Wang S."/>
            <person name="Wang H."/>
            <person name="Wang A."/>
            <person name="Jiang F."/>
            <person name="Liu H."/>
            <person name="Zhao H."/>
            <person name="Xu D."/>
            <person name="Zhang Y."/>
        </authorList>
    </citation>
    <scope>NUCLEOTIDE SEQUENCE [LARGE SCALE GENOMIC DNA]</scope>
    <source>
        <strain evidence="2">cv. Yunnan</strain>
        <tissue evidence="1">Leaves</tissue>
    </source>
</reference>
<dbReference type="EMBL" id="CM042018">
    <property type="protein sequence ID" value="KAI3828749.1"/>
    <property type="molecule type" value="Genomic_DNA"/>
</dbReference>
<comment type="caution">
    <text evidence="1">The sequence shown here is derived from an EMBL/GenBank/DDBJ whole genome shotgun (WGS) entry which is preliminary data.</text>
</comment>
<keyword evidence="2" id="KW-1185">Reference proteome</keyword>
<evidence type="ECO:0000313" key="1">
    <source>
        <dbReference type="EMBL" id="KAI3828749.1"/>
    </source>
</evidence>
<dbReference type="Proteomes" id="UP001056120">
    <property type="component" value="Linkage Group LG01"/>
</dbReference>
<name>A0ACB9K900_9ASTR</name>
<gene>
    <name evidence="1" type="ORF">L1987_02859</name>
</gene>
<proteinExistence type="predicted"/>
<reference evidence="2" key="1">
    <citation type="journal article" date="2022" name="Mol. Ecol. Resour.">
        <title>The genomes of chicory, endive, great burdock and yacon provide insights into Asteraceae palaeo-polyploidization history and plant inulin production.</title>
        <authorList>
            <person name="Fan W."/>
            <person name="Wang S."/>
            <person name="Wang H."/>
            <person name="Wang A."/>
            <person name="Jiang F."/>
            <person name="Liu H."/>
            <person name="Zhao H."/>
            <person name="Xu D."/>
            <person name="Zhang Y."/>
        </authorList>
    </citation>
    <scope>NUCLEOTIDE SEQUENCE [LARGE SCALE GENOMIC DNA]</scope>
    <source>
        <strain evidence="2">cv. Yunnan</strain>
    </source>
</reference>
<organism evidence="1 2">
    <name type="scientific">Smallanthus sonchifolius</name>
    <dbReference type="NCBI Taxonomy" id="185202"/>
    <lineage>
        <taxon>Eukaryota</taxon>
        <taxon>Viridiplantae</taxon>
        <taxon>Streptophyta</taxon>
        <taxon>Embryophyta</taxon>
        <taxon>Tracheophyta</taxon>
        <taxon>Spermatophyta</taxon>
        <taxon>Magnoliopsida</taxon>
        <taxon>eudicotyledons</taxon>
        <taxon>Gunneridae</taxon>
        <taxon>Pentapetalae</taxon>
        <taxon>asterids</taxon>
        <taxon>campanulids</taxon>
        <taxon>Asterales</taxon>
        <taxon>Asteraceae</taxon>
        <taxon>Asteroideae</taxon>
        <taxon>Heliantheae alliance</taxon>
        <taxon>Millerieae</taxon>
        <taxon>Smallanthus</taxon>
    </lineage>
</organism>
<protein>
    <submittedName>
        <fullName evidence="1">Uncharacterized protein</fullName>
    </submittedName>
</protein>